<comment type="activity regulation">
    <text evidence="11">Na(+) is not transported, but it plays an essential structural role and its presence is essential for fluoride channel function.</text>
</comment>
<evidence type="ECO:0000256" key="11">
    <source>
        <dbReference type="HAMAP-Rule" id="MF_00454"/>
    </source>
</evidence>
<evidence type="ECO:0000256" key="3">
    <source>
        <dbReference type="ARBA" id="ARBA00022519"/>
    </source>
</evidence>
<dbReference type="GO" id="GO:0046872">
    <property type="term" value="F:metal ion binding"/>
    <property type="evidence" value="ECO:0007669"/>
    <property type="project" value="UniProtKB-KW"/>
</dbReference>
<dbReference type="Pfam" id="PF02537">
    <property type="entry name" value="CRCB"/>
    <property type="match status" value="1"/>
</dbReference>
<proteinExistence type="inferred from homology"/>
<dbReference type="HAMAP" id="MF_00454">
    <property type="entry name" value="FluC"/>
    <property type="match status" value="1"/>
</dbReference>
<comment type="catalytic activity">
    <reaction evidence="10">
        <text>fluoride(in) = fluoride(out)</text>
        <dbReference type="Rhea" id="RHEA:76159"/>
        <dbReference type="ChEBI" id="CHEBI:17051"/>
    </reaction>
    <physiologicalReaction direction="left-to-right" evidence="10">
        <dbReference type="Rhea" id="RHEA:76160"/>
    </physiologicalReaction>
</comment>
<comment type="subcellular location">
    <subcellularLocation>
        <location evidence="1 11">Cell membrane</location>
        <topology evidence="1 11">Multi-pass membrane protein</topology>
    </subcellularLocation>
</comment>
<evidence type="ECO:0000313" key="13">
    <source>
        <dbReference type="Proteomes" id="UP000478546"/>
    </source>
</evidence>
<keyword evidence="8 11" id="KW-0407">Ion channel</keyword>
<evidence type="ECO:0000256" key="2">
    <source>
        <dbReference type="ARBA" id="ARBA00022475"/>
    </source>
</evidence>
<evidence type="ECO:0000256" key="6">
    <source>
        <dbReference type="ARBA" id="ARBA00023065"/>
    </source>
</evidence>
<keyword evidence="13" id="KW-1185">Reference proteome</keyword>
<dbReference type="GO" id="GO:0005886">
    <property type="term" value="C:plasma membrane"/>
    <property type="evidence" value="ECO:0007669"/>
    <property type="project" value="UniProtKB-SubCell"/>
</dbReference>
<dbReference type="GO" id="GO:0062054">
    <property type="term" value="F:fluoride channel activity"/>
    <property type="evidence" value="ECO:0007669"/>
    <property type="project" value="UniProtKB-UniRule"/>
</dbReference>
<name>A0A6B2H7W2_9BACT</name>
<dbReference type="NCBIfam" id="TIGR00494">
    <property type="entry name" value="crcB"/>
    <property type="match status" value="1"/>
</dbReference>
<comment type="caution">
    <text evidence="12">The sequence shown here is derived from an EMBL/GenBank/DDBJ whole genome shotgun (WGS) entry which is preliminary data.</text>
</comment>
<protein>
    <recommendedName>
        <fullName evidence="11">Fluoride-specific ion channel FluC</fullName>
    </recommendedName>
</protein>
<evidence type="ECO:0000256" key="1">
    <source>
        <dbReference type="ARBA" id="ARBA00004651"/>
    </source>
</evidence>
<keyword evidence="6 11" id="KW-0406">Ion transport</keyword>
<dbReference type="PANTHER" id="PTHR28259:SF1">
    <property type="entry name" value="FLUORIDE EXPORT PROTEIN 1-RELATED"/>
    <property type="match status" value="1"/>
</dbReference>
<comment type="similarity">
    <text evidence="9 11">Belongs to the fluoride channel Fluc/FEX (TC 1.A.43) family.</text>
</comment>
<evidence type="ECO:0000256" key="5">
    <source>
        <dbReference type="ARBA" id="ARBA00022989"/>
    </source>
</evidence>
<dbReference type="PANTHER" id="PTHR28259">
    <property type="entry name" value="FLUORIDE EXPORT PROTEIN 1-RELATED"/>
    <property type="match status" value="1"/>
</dbReference>
<sequence>MKILLVIGAGSFIGGVGRYLLSQLIQSKSLTQFPVGTLVVNILGCFLIGVVFGLFTKGTLSDEWRFFLVTGVLGGFTTFSAFSGETISLLQGGQYWPAIIYVLASVLLGLLATFLGLWLVKLA</sequence>
<keyword evidence="11" id="KW-0813">Transport</keyword>
<feature type="transmembrane region" description="Helical" evidence="11">
    <location>
        <begin position="95"/>
        <end position="120"/>
    </location>
</feature>
<feature type="transmembrane region" description="Helical" evidence="11">
    <location>
        <begin position="32"/>
        <end position="54"/>
    </location>
</feature>
<keyword evidence="4 11" id="KW-0812">Transmembrane</keyword>
<dbReference type="EMBL" id="JAAEAA010000019">
    <property type="protein sequence ID" value="NDK57066.1"/>
    <property type="molecule type" value="Genomic_DNA"/>
</dbReference>
<dbReference type="RefSeq" id="WP_162347125.1">
    <property type="nucleotide sequence ID" value="NZ_JAAEAA010000019.1"/>
</dbReference>
<dbReference type="Proteomes" id="UP000478546">
    <property type="component" value="Unassembled WGS sequence"/>
</dbReference>
<feature type="binding site" evidence="11">
    <location>
        <position position="74"/>
    </location>
    <ligand>
        <name>Na(+)</name>
        <dbReference type="ChEBI" id="CHEBI:29101"/>
        <note>structural</note>
    </ligand>
</feature>
<evidence type="ECO:0000256" key="9">
    <source>
        <dbReference type="ARBA" id="ARBA00035120"/>
    </source>
</evidence>
<evidence type="ECO:0000256" key="7">
    <source>
        <dbReference type="ARBA" id="ARBA00023136"/>
    </source>
</evidence>
<dbReference type="GO" id="GO:0140114">
    <property type="term" value="P:cellular detoxification of fluoride"/>
    <property type="evidence" value="ECO:0007669"/>
    <property type="project" value="UniProtKB-UniRule"/>
</dbReference>
<feature type="transmembrane region" description="Helical" evidence="11">
    <location>
        <begin position="66"/>
        <end position="83"/>
    </location>
</feature>
<keyword evidence="7 11" id="KW-0472">Membrane</keyword>
<keyword evidence="5 11" id="KW-1133">Transmembrane helix</keyword>
<feature type="binding site" evidence="11">
    <location>
        <position position="77"/>
    </location>
    <ligand>
        <name>Na(+)</name>
        <dbReference type="ChEBI" id="CHEBI:29101"/>
        <note>structural</note>
    </ligand>
</feature>
<evidence type="ECO:0000256" key="4">
    <source>
        <dbReference type="ARBA" id="ARBA00022692"/>
    </source>
</evidence>
<evidence type="ECO:0000313" key="12">
    <source>
        <dbReference type="EMBL" id="NDK57066.1"/>
    </source>
</evidence>
<keyword evidence="11" id="KW-0479">Metal-binding</keyword>
<evidence type="ECO:0000256" key="10">
    <source>
        <dbReference type="ARBA" id="ARBA00035585"/>
    </source>
</evidence>
<organism evidence="12 13">
    <name type="scientific">Pontibacter fetidus</name>
    <dbReference type="NCBI Taxonomy" id="2700082"/>
    <lineage>
        <taxon>Bacteria</taxon>
        <taxon>Pseudomonadati</taxon>
        <taxon>Bacteroidota</taxon>
        <taxon>Cytophagia</taxon>
        <taxon>Cytophagales</taxon>
        <taxon>Hymenobacteraceae</taxon>
        <taxon>Pontibacter</taxon>
    </lineage>
</organism>
<keyword evidence="11" id="KW-0915">Sodium</keyword>
<keyword evidence="3" id="KW-0997">Cell inner membrane</keyword>
<reference evidence="12 13" key="1">
    <citation type="submission" date="2020-01" db="EMBL/GenBank/DDBJ databases">
        <authorList>
            <person name="Kim M.K."/>
        </authorList>
    </citation>
    <scope>NUCLEOTIDE SEQUENCE [LARGE SCALE GENOMIC DNA]</scope>
    <source>
        <strain evidence="12 13">BT213</strain>
    </source>
</reference>
<gene>
    <name evidence="11 12" type="primary">crcB</name>
    <name evidence="11" type="synonym">fluC</name>
    <name evidence="12" type="ORF">GWO68_14160</name>
</gene>
<dbReference type="AlphaFoldDB" id="A0A6B2H7W2"/>
<dbReference type="InterPro" id="IPR003691">
    <property type="entry name" value="FluC"/>
</dbReference>
<evidence type="ECO:0000256" key="8">
    <source>
        <dbReference type="ARBA" id="ARBA00023303"/>
    </source>
</evidence>
<accession>A0A6B2H7W2</accession>
<keyword evidence="2 11" id="KW-1003">Cell membrane</keyword>
<comment type="function">
    <text evidence="11">Fluoride-specific ion channel. Important for reducing fluoride concentration in the cell, thus reducing its toxicity.</text>
</comment>